<dbReference type="Gene3D" id="3.40.190.10">
    <property type="entry name" value="Periplasmic binding protein-like II"/>
    <property type="match status" value="2"/>
</dbReference>
<dbReference type="InterPro" id="IPR000847">
    <property type="entry name" value="LysR_HTH_N"/>
</dbReference>
<keyword evidence="2" id="KW-0805">Transcription regulation</keyword>
<evidence type="ECO:0000256" key="3">
    <source>
        <dbReference type="ARBA" id="ARBA00023125"/>
    </source>
</evidence>
<dbReference type="SUPFAM" id="SSF53850">
    <property type="entry name" value="Periplasmic binding protein-like II"/>
    <property type="match status" value="1"/>
</dbReference>
<dbReference type="InterPro" id="IPR005119">
    <property type="entry name" value="LysR_subst-bd"/>
</dbReference>
<evidence type="ECO:0000256" key="1">
    <source>
        <dbReference type="ARBA" id="ARBA00009437"/>
    </source>
</evidence>
<keyword evidence="7" id="KW-1185">Reference proteome</keyword>
<feature type="domain" description="HTH lysR-type" evidence="5">
    <location>
        <begin position="1"/>
        <end position="59"/>
    </location>
</feature>
<gene>
    <name evidence="6" type="ORF">JD292_11725</name>
</gene>
<accession>A0A934QDP7</accession>
<sequence length="328" mass="34996">MISTVRLRVLREVADCGSFTSAAKNLHLVPSAVSHHISKLESELDTQLLVRGSRGLRLTSAGKKLVEYAERILALLDEAEAEVREISRGSTQRLSLGFFISAGLSLVPTALSEFMAAHPSAQLSIVPGQPDELLPQVVNAELDAAIIFGGAASPDSSLSAAYPLLEFRELQRDAHFLAIPPSYHHAGSGPVHLEDLADASWIATRGTETDSGIVDRLCAAAGFTPRVVCRTDYFDVALGMVAADLGFAIVPGMSLALSSVGPRNRVRLAPLVTPWPSSRSILLASLRGSENPLVPVIGDHLSRTAERLKAETDRLEARLTSQLGGRAE</sequence>
<name>A0A934QDP7_9MICO</name>
<dbReference type="AlphaFoldDB" id="A0A934QDP7"/>
<dbReference type="Gene3D" id="1.10.10.10">
    <property type="entry name" value="Winged helix-like DNA-binding domain superfamily/Winged helix DNA-binding domain"/>
    <property type="match status" value="1"/>
</dbReference>
<dbReference type="Pfam" id="PF03466">
    <property type="entry name" value="LysR_substrate"/>
    <property type="match status" value="1"/>
</dbReference>
<dbReference type="GO" id="GO:0003700">
    <property type="term" value="F:DNA-binding transcription factor activity"/>
    <property type="evidence" value="ECO:0007669"/>
    <property type="project" value="InterPro"/>
</dbReference>
<dbReference type="PROSITE" id="PS50931">
    <property type="entry name" value="HTH_LYSR"/>
    <property type="match status" value="1"/>
</dbReference>
<dbReference type="RefSeq" id="WP_200132929.1">
    <property type="nucleotide sequence ID" value="NZ_JAEHOI010000011.1"/>
</dbReference>
<dbReference type="FunFam" id="1.10.10.10:FF:000001">
    <property type="entry name" value="LysR family transcriptional regulator"/>
    <property type="match status" value="1"/>
</dbReference>
<dbReference type="InterPro" id="IPR036390">
    <property type="entry name" value="WH_DNA-bd_sf"/>
</dbReference>
<dbReference type="EMBL" id="JAEHOI010000011">
    <property type="protein sequence ID" value="MBK0422741.1"/>
    <property type="molecule type" value="Genomic_DNA"/>
</dbReference>
<dbReference type="PANTHER" id="PTHR30346:SF29">
    <property type="entry name" value="LYSR SUBSTRATE-BINDING"/>
    <property type="match status" value="1"/>
</dbReference>
<keyword evidence="4" id="KW-0804">Transcription</keyword>
<dbReference type="PANTHER" id="PTHR30346">
    <property type="entry name" value="TRANSCRIPTIONAL DUAL REGULATOR HCAR-RELATED"/>
    <property type="match status" value="1"/>
</dbReference>
<evidence type="ECO:0000259" key="5">
    <source>
        <dbReference type="PROSITE" id="PS50931"/>
    </source>
</evidence>
<dbReference type="GO" id="GO:0032993">
    <property type="term" value="C:protein-DNA complex"/>
    <property type="evidence" value="ECO:0007669"/>
    <property type="project" value="TreeGrafter"/>
</dbReference>
<protein>
    <submittedName>
        <fullName evidence="6">LysR family transcriptional regulator</fullName>
    </submittedName>
</protein>
<comment type="caution">
    <text evidence="6">The sequence shown here is derived from an EMBL/GenBank/DDBJ whole genome shotgun (WGS) entry which is preliminary data.</text>
</comment>
<dbReference type="GO" id="GO:0003677">
    <property type="term" value="F:DNA binding"/>
    <property type="evidence" value="ECO:0007669"/>
    <property type="project" value="UniProtKB-KW"/>
</dbReference>
<dbReference type="Pfam" id="PF00126">
    <property type="entry name" value="HTH_1"/>
    <property type="match status" value="1"/>
</dbReference>
<organism evidence="6 7">
    <name type="scientific">Leucobacter edaphi</name>
    <dbReference type="NCBI Taxonomy" id="2796472"/>
    <lineage>
        <taxon>Bacteria</taxon>
        <taxon>Bacillati</taxon>
        <taxon>Actinomycetota</taxon>
        <taxon>Actinomycetes</taxon>
        <taxon>Micrococcales</taxon>
        <taxon>Microbacteriaceae</taxon>
        <taxon>Leucobacter</taxon>
    </lineage>
</organism>
<dbReference type="Proteomes" id="UP000618733">
    <property type="component" value="Unassembled WGS sequence"/>
</dbReference>
<keyword evidence="3" id="KW-0238">DNA-binding</keyword>
<evidence type="ECO:0000256" key="2">
    <source>
        <dbReference type="ARBA" id="ARBA00023015"/>
    </source>
</evidence>
<evidence type="ECO:0000313" key="7">
    <source>
        <dbReference type="Proteomes" id="UP000618733"/>
    </source>
</evidence>
<proteinExistence type="inferred from homology"/>
<comment type="similarity">
    <text evidence="1">Belongs to the LysR transcriptional regulatory family.</text>
</comment>
<evidence type="ECO:0000256" key="4">
    <source>
        <dbReference type="ARBA" id="ARBA00023163"/>
    </source>
</evidence>
<evidence type="ECO:0000313" key="6">
    <source>
        <dbReference type="EMBL" id="MBK0422741.1"/>
    </source>
</evidence>
<reference evidence="6" key="1">
    <citation type="submission" date="2020-12" db="EMBL/GenBank/DDBJ databases">
        <title>Leucobacter sp. CAS2, isolated from Chromium sludge.</title>
        <authorList>
            <person name="Xu Z."/>
        </authorList>
    </citation>
    <scope>NUCLEOTIDE SEQUENCE</scope>
    <source>
        <strain evidence="6">CSA2</strain>
    </source>
</reference>
<dbReference type="SUPFAM" id="SSF46785">
    <property type="entry name" value="Winged helix' DNA-binding domain"/>
    <property type="match status" value="1"/>
</dbReference>
<dbReference type="InterPro" id="IPR036388">
    <property type="entry name" value="WH-like_DNA-bd_sf"/>
</dbReference>